<dbReference type="EMBL" id="CP049869">
    <property type="protein sequence ID" value="QIK78087.1"/>
    <property type="molecule type" value="Genomic_DNA"/>
</dbReference>
<accession>A0A6G7YMX7</accession>
<proteinExistence type="predicted"/>
<reference evidence="1 2" key="1">
    <citation type="submission" date="2020-03" db="EMBL/GenBank/DDBJ databases">
        <title>Sphingomonas sp. nov., isolated from fish.</title>
        <authorList>
            <person name="Hyun D.-W."/>
            <person name="Bae J.-W."/>
        </authorList>
    </citation>
    <scope>NUCLEOTIDE SEQUENCE [LARGE SCALE GENOMIC DNA]</scope>
    <source>
        <strain evidence="1 2">HDW15B</strain>
    </source>
</reference>
<dbReference type="KEGG" id="spii:G7077_03325"/>
<dbReference type="Proteomes" id="UP000503222">
    <property type="component" value="Chromosome"/>
</dbReference>
<gene>
    <name evidence="1" type="ORF">G7077_03325</name>
</gene>
<dbReference type="AlphaFoldDB" id="A0A6G7YMX7"/>
<keyword evidence="2" id="KW-1185">Reference proteome</keyword>
<protein>
    <submittedName>
        <fullName evidence="1">Uncharacterized protein</fullName>
    </submittedName>
</protein>
<evidence type="ECO:0000313" key="2">
    <source>
        <dbReference type="Proteomes" id="UP000503222"/>
    </source>
</evidence>
<organism evidence="1 2">
    <name type="scientific">Sphingomonas piscis</name>
    <dbReference type="NCBI Taxonomy" id="2714943"/>
    <lineage>
        <taxon>Bacteria</taxon>
        <taxon>Pseudomonadati</taxon>
        <taxon>Pseudomonadota</taxon>
        <taxon>Alphaproteobacteria</taxon>
        <taxon>Sphingomonadales</taxon>
        <taxon>Sphingomonadaceae</taxon>
        <taxon>Sphingomonas</taxon>
    </lineage>
</organism>
<dbReference type="RefSeq" id="WP_166410481.1">
    <property type="nucleotide sequence ID" value="NZ_CP049869.1"/>
</dbReference>
<name>A0A6G7YMX7_9SPHN</name>
<sequence>MGKRKAVFIIHLLQDVQVLRPLIFMAARDYGFDTNLLVSDRFGARDTSGIWVHELQAISQETGATLIRFGDDLDAYRHLSEGGGLLFSASESNTPEHETAHNIFRYAGADYLRVTVQHGFECVGLRHGVSHTQKFGSTASFAADILCTWFDLEQLTSLAPSQAPKVVVTGPTSVLQVGKRLAIESNKAGMVFENLHSVRFDGSSKLRQEFLTAFRKAAGGLHKKGIATRLRPHPGGRFSTRGDHGVPPFVELEEAPLYRLGLGDFAFGISPPSSVIIDMLLADLPTAVWQDPDGQVDLGHYAGLAKVSSAEDMIGFAEAALLNREAILAAQRIWIEQQGMPLEPLDVYRRFAALFDAFEGGEGRVADQAVFRTECQRSDGRTD</sequence>
<evidence type="ECO:0000313" key="1">
    <source>
        <dbReference type="EMBL" id="QIK78087.1"/>
    </source>
</evidence>